<dbReference type="EMBL" id="JAHXCT010000002">
    <property type="protein sequence ID" value="MBW4768936.1"/>
    <property type="molecule type" value="Genomic_DNA"/>
</dbReference>
<name>A0ABS6YBJ0_9BACT</name>
<proteinExistence type="predicted"/>
<gene>
    <name evidence="7" type="ORF">KZO38_04080</name>
</gene>
<organism evidence="7 8">
    <name type="scientific">Hoylesella nanceiensis</name>
    <dbReference type="NCBI Taxonomy" id="425941"/>
    <lineage>
        <taxon>Bacteria</taxon>
        <taxon>Pseudomonadati</taxon>
        <taxon>Bacteroidota</taxon>
        <taxon>Bacteroidia</taxon>
        <taxon>Bacteroidales</taxon>
        <taxon>Prevotellaceae</taxon>
        <taxon>Hoylesella</taxon>
    </lineage>
</organism>
<evidence type="ECO:0000259" key="6">
    <source>
        <dbReference type="Pfam" id="PF22544"/>
    </source>
</evidence>
<dbReference type="PANTHER" id="PTHR37833:SF1">
    <property type="entry name" value="SIGNAL PEPTIDE PROTEIN"/>
    <property type="match status" value="1"/>
</dbReference>
<evidence type="ECO:0000313" key="8">
    <source>
        <dbReference type="Proteomes" id="UP000788426"/>
    </source>
</evidence>
<keyword evidence="8" id="KW-1185">Reference proteome</keyword>
<evidence type="ECO:0000256" key="2">
    <source>
        <dbReference type="ARBA" id="ARBA00004496"/>
    </source>
</evidence>
<dbReference type="Pfam" id="PF07610">
    <property type="entry name" value="DUF1573"/>
    <property type="match status" value="1"/>
</dbReference>
<feature type="domain" description="HYDIN/VesB/CFA65-like Ig-like" evidence="6">
    <location>
        <begin position="254"/>
        <end position="352"/>
    </location>
</feature>
<dbReference type="Proteomes" id="UP000788426">
    <property type="component" value="Unassembled WGS sequence"/>
</dbReference>
<accession>A0ABS6YBJ0</accession>
<dbReference type="RefSeq" id="WP_219408882.1">
    <property type="nucleotide sequence ID" value="NZ_JAHXCT010000002.1"/>
</dbReference>
<evidence type="ECO:0000256" key="5">
    <source>
        <dbReference type="SAM" id="SignalP"/>
    </source>
</evidence>
<reference evidence="7 8" key="1">
    <citation type="submission" date="2021-07" db="EMBL/GenBank/DDBJ databases">
        <title>Genomic diversity and antimicrobial resistance of Prevotella spp. isolated from chronic lung disease airways.</title>
        <authorList>
            <person name="Webb K.A."/>
            <person name="Olagoke O.S."/>
            <person name="Baird T."/>
            <person name="Neill J."/>
            <person name="Pham A."/>
            <person name="Wells T.J."/>
            <person name="Ramsay K.A."/>
            <person name="Bell S.C."/>
            <person name="Sarovich D.S."/>
            <person name="Price E.P."/>
        </authorList>
    </citation>
    <scope>NUCLEOTIDE SEQUENCE [LARGE SCALE GENOMIC DNA]</scope>
    <source>
        <strain evidence="7 8">SCHI0011.S.12</strain>
    </source>
</reference>
<dbReference type="InterPro" id="IPR053879">
    <property type="entry name" value="HYDIN_VesB_CFA65-like_Ig"/>
</dbReference>
<comment type="subcellular location">
    <subcellularLocation>
        <location evidence="1">Cell projection</location>
    </subcellularLocation>
    <subcellularLocation>
        <location evidence="2">Cytoplasm</location>
    </subcellularLocation>
</comment>
<evidence type="ECO:0000256" key="4">
    <source>
        <dbReference type="ARBA" id="ARBA00023273"/>
    </source>
</evidence>
<protein>
    <submittedName>
        <fullName evidence="7">DUF1573 domain-containing protein</fullName>
    </submittedName>
</protein>
<keyword evidence="5" id="KW-0732">Signal</keyword>
<sequence length="354" mass="38727">MNRMWMMAVALCSCMTMANAQELTIANEVTDIGQTSYRIPVVADYEVTNTGNKPLVINNVEVSCGCVKVDYPKQPILQGGKAHIRATFDAAQLGHFTKQLLVYSNADPRPALLIYKGVVVSSVQDFKGTYASKIGSLEADRNDVEFDDVQTGEYPQQKIFIKNNTKKTIQPIAMHLPNYLKVDISPNKLAPGQSGVVAISLDSRLLNTFGLTQTSIFLGMFAGDKVSSDKEISVSAVLLPSFDKLSEAELQQSAKLELSNEVLELGSFDGKKKKKGEIEIKNVGQSVLDIRSIQMFTAGLRVDLSKTKLRPGEATTMKITADAQLLKSVKAKPRVLMITNDPSKPKVIITINVK</sequence>
<keyword evidence="3" id="KW-0963">Cytoplasm</keyword>
<evidence type="ECO:0000313" key="7">
    <source>
        <dbReference type="EMBL" id="MBW4768936.1"/>
    </source>
</evidence>
<feature type="signal peptide" evidence="5">
    <location>
        <begin position="1"/>
        <end position="20"/>
    </location>
</feature>
<keyword evidence="4" id="KW-0966">Cell projection</keyword>
<comment type="caution">
    <text evidence="7">The sequence shown here is derived from an EMBL/GenBank/DDBJ whole genome shotgun (WGS) entry which is preliminary data.</text>
</comment>
<dbReference type="PANTHER" id="PTHR37833">
    <property type="entry name" value="LIPOPROTEIN-RELATED"/>
    <property type="match status" value="1"/>
</dbReference>
<dbReference type="InterPro" id="IPR011467">
    <property type="entry name" value="DUF1573"/>
</dbReference>
<evidence type="ECO:0000256" key="3">
    <source>
        <dbReference type="ARBA" id="ARBA00022490"/>
    </source>
</evidence>
<feature type="chain" id="PRO_5047213012" evidence="5">
    <location>
        <begin position="21"/>
        <end position="354"/>
    </location>
</feature>
<evidence type="ECO:0000256" key="1">
    <source>
        <dbReference type="ARBA" id="ARBA00004316"/>
    </source>
</evidence>
<dbReference type="Pfam" id="PF22544">
    <property type="entry name" value="HYDIN_VesB_CFA65-like_Ig"/>
    <property type="match status" value="1"/>
</dbReference>